<dbReference type="Proteomes" id="UP000240461">
    <property type="component" value="Segment"/>
</dbReference>
<sequence length="60" mass="7286">MDQYHYKIVSSINTTVKHHYVACYKCIDKNESIFAHYPNGWKESDKIYYEYETANFRDNI</sequence>
<organism evidence="1 2">
    <name type="scientific">Acanthamoeba polyphaga mimivirus Kroon</name>
    <dbReference type="NCBI Taxonomy" id="3069720"/>
    <lineage>
        <taxon>Viruses</taxon>
        <taxon>Varidnaviria</taxon>
        <taxon>Bamfordvirae</taxon>
        <taxon>Nucleocytoviricota</taxon>
        <taxon>Megaviricetes</taxon>
        <taxon>Imitervirales</taxon>
        <taxon>Mimiviridae</taxon>
        <taxon>Megamimivirinae</taxon>
        <taxon>Mimivirus</taxon>
        <taxon>Mimivirus lagoaense</taxon>
    </lineage>
</organism>
<protein>
    <submittedName>
        <fullName evidence="1">Uncharacterized protein</fullName>
    </submittedName>
</protein>
<evidence type="ECO:0000313" key="1">
    <source>
        <dbReference type="EMBL" id="AKI79787.1"/>
    </source>
</evidence>
<accession>A0A0G2Y7J2</accession>
<evidence type="ECO:0000313" key="2">
    <source>
        <dbReference type="Proteomes" id="UP000240461"/>
    </source>
</evidence>
<dbReference type="EMBL" id="KM982402">
    <property type="protein sequence ID" value="AKI79787.1"/>
    <property type="molecule type" value="Genomic_DNA"/>
</dbReference>
<name>A0A0G2Y7J2_9VIRU</name>
<reference evidence="1 2" key="1">
    <citation type="submission" date="2014-10" db="EMBL/GenBank/DDBJ databases">
        <title>Pan-genome analysis of Brazilian lineage A amoebal mimiviruses.</title>
        <authorList>
            <person name="Assis F.L."/>
            <person name="Abrahao J.S."/>
            <person name="Kroon E.G."/>
            <person name="Dornas F.P."/>
            <person name="Andrade K.R."/>
            <person name="Borato P.V.M."/>
            <person name="Pilotto M.R."/>
            <person name="Benamar S."/>
            <person name="LaScola B."/>
            <person name="Colson P."/>
        </authorList>
    </citation>
    <scope>NUCLEOTIDE SEQUENCE [LARGE SCALE GENOMIC DNA]</scope>
    <source>
        <strain evidence="1 2">Kroon</strain>
    </source>
</reference>
<proteinExistence type="predicted"/>
<dbReference type="KEGG" id="vg:80513585"/>
<keyword evidence="2" id="KW-1185">Reference proteome</keyword>